<feature type="region of interest" description="Disordered" evidence="3">
    <location>
        <begin position="896"/>
        <end position="930"/>
    </location>
</feature>
<accession>A0AAW0YZY7</accession>
<evidence type="ECO:0000256" key="4">
    <source>
        <dbReference type="SAM" id="Phobius"/>
    </source>
</evidence>
<feature type="compositionally biased region" description="Low complexity" evidence="3">
    <location>
        <begin position="435"/>
        <end position="449"/>
    </location>
</feature>
<comment type="caution">
    <text evidence="6">The sequence shown here is derived from an EMBL/GenBank/DDBJ whole genome shotgun (WGS) entry which is preliminary data.</text>
</comment>
<feature type="compositionally biased region" description="Pro residues" evidence="3">
    <location>
        <begin position="1100"/>
        <end position="1109"/>
    </location>
</feature>
<evidence type="ECO:0000256" key="1">
    <source>
        <dbReference type="ARBA" id="ARBA00022441"/>
    </source>
</evidence>
<feature type="compositionally biased region" description="Low complexity" evidence="3">
    <location>
        <begin position="391"/>
        <end position="417"/>
    </location>
</feature>
<feature type="compositionally biased region" description="Polar residues" evidence="3">
    <location>
        <begin position="1153"/>
        <end position="1176"/>
    </location>
</feature>
<feature type="region of interest" description="Disordered" evidence="3">
    <location>
        <begin position="942"/>
        <end position="985"/>
    </location>
</feature>
<dbReference type="RefSeq" id="XP_066803464.1">
    <property type="nucleotide sequence ID" value="XM_066945963.1"/>
</dbReference>
<keyword evidence="7" id="KW-1185">Reference proteome</keyword>
<name>A0AAW0YZY7_9TREE</name>
<proteinExistence type="predicted"/>
<dbReference type="AlphaFoldDB" id="A0AAW0YZY7"/>
<keyword evidence="4" id="KW-0472">Membrane</keyword>
<evidence type="ECO:0000313" key="6">
    <source>
        <dbReference type="EMBL" id="KAK8858623.1"/>
    </source>
</evidence>
<evidence type="ECO:0008006" key="8">
    <source>
        <dbReference type="Google" id="ProtNLM"/>
    </source>
</evidence>
<feature type="region of interest" description="Disordered" evidence="3">
    <location>
        <begin position="998"/>
        <end position="1026"/>
    </location>
</feature>
<keyword evidence="1" id="KW-0880">Kelch repeat</keyword>
<feature type="region of interest" description="Disordered" evidence="3">
    <location>
        <begin position="796"/>
        <end position="816"/>
    </location>
</feature>
<reference evidence="6 7" key="1">
    <citation type="journal article" date="2024" name="bioRxiv">
        <title>Comparative genomics of Cryptococcus and Kwoniella reveals pathogenesis evolution and contrasting karyotype dynamics via intercentromeric recombination or chromosome fusion.</title>
        <authorList>
            <person name="Coelho M.A."/>
            <person name="David-Palma M."/>
            <person name="Shea T."/>
            <person name="Bowers K."/>
            <person name="McGinley-Smith S."/>
            <person name="Mohammad A.W."/>
            <person name="Gnirke A."/>
            <person name="Yurkov A.M."/>
            <person name="Nowrousian M."/>
            <person name="Sun S."/>
            <person name="Cuomo C.A."/>
            <person name="Heitman J."/>
        </authorList>
    </citation>
    <scope>NUCLEOTIDE SEQUENCE [LARGE SCALE GENOMIC DNA]</scope>
    <source>
        <strain evidence="6 7">CBS 13917</strain>
    </source>
</reference>
<feature type="compositionally biased region" description="Polar residues" evidence="3">
    <location>
        <begin position="1227"/>
        <end position="1238"/>
    </location>
</feature>
<feature type="compositionally biased region" description="Low complexity" evidence="3">
    <location>
        <begin position="1050"/>
        <end position="1068"/>
    </location>
</feature>
<keyword evidence="4" id="KW-0812">Transmembrane</keyword>
<evidence type="ECO:0000256" key="5">
    <source>
        <dbReference type="SAM" id="SignalP"/>
    </source>
</evidence>
<dbReference type="KEGG" id="kne:92180110"/>
<feature type="signal peptide" evidence="5">
    <location>
        <begin position="1"/>
        <end position="36"/>
    </location>
</feature>
<feature type="compositionally biased region" description="Polar residues" evidence="3">
    <location>
        <begin position="492"/>
        <end position="503"/>
    </location>
</feature>
<dbReference type="Pfam" id="PF24681">
    <property type="entry name" value="Kelch_KLHDC2_KLHL20_DRC7"/>
    <property type="match status" value="1"/>
</dbReference>
<dbReference type="Pfam" id="PF07646">
    <property type="entry name" value="Kelch_2"/>
    <property type="match status" value="1"/>
</dbReference>
<dbReference type="SUPFAM" id="SSF117281">
    <property type="entry name" value="Kelch motif"/>
    <property type="match status" value="1"/>
</dbReference>
<feature type="compositionally biased region" description="Low complexity" evidence="3">
    <location>
        <begin position="998"/>
        <end position="1007"/>
    </location>
</feature>
<keyword evidence="5" id="KW-0732">Signal</keyword>
<gene>
    <name evidence="6" type="ORF">IAR55_002852</name>
</gene>
<evidence type="ECO:0000256" key="2">
    <source>
        <dbReference type="ARBA" id="ARBA00022737"/>
    </source>
</evidence>
<feature type="region of interest" description="Disordered" evidence="3">
    <location>
        <begin position="391"/>
        <end position="453"/>
    </location>
</feature>
<sequence length="1258" mass="133115">MSPFRIRRRRPTSDIRHDRRGLSWLLLLLTVTTTEASDSNIIIPRWGQAAVLISSPPTLVIQGGKTDPSSSYTYSNSPNTGETLILPLTSNFSTTSSPFSIFDTPSAPTSSWHTLSPIGQAGGSWQLLSFGGDGGTSEAVQTAADSAWTIALDPTSPSVNFTHQPTLWGSEPLRRIYHAAATGSDDKTYFSGGLKDDGSGATFTDVHVFDPTTSSFSSLPSLPMGLYHHTSLVLSNGTLLALGGAYTSPTTGSAALQPYSKIYSIDMTATTPSWIEISISGSVPGGRRGAAATLSGDGSKAFLFGGANAGLNQAYGDGWEFNLGDCTWKQVTSGGQGAGPRFDHSAVPVGGDQVVVFGGYGDGQPADSKVHIWNSASNSWVSSFTPASSTATTTTFPSAPASSSSESSAVSSTSGPSKTLSLESHSTHVEITDQSSSAATSETSTADAGAHSHPLTTPIRVGLVLGILGLLAAVFGLCLWHCLRRRRRRSRQQATTGIPSWPSTGPKGRISSRPYGAGEKSGQGWIQELVVGKSPTAEYSAWMSREKGASIGLGMGVIGATLASISSKLVPRQQSVVEDPYAQLGEEAQEDGHVGGPLRKSTRRVGNGIRLVGPRPPRNNTRYYSPMHAGKSTAGRPVRTASILRDDRIDVFGEEEDSRAFIDFRDPAEDDWVMPSDESESRWRSAKSFFLINGEQVHGDDPFTGDDEDEDDDAPILPPFRGGPVPTPHDSRSDLGTFDEIASMSNPYSELSRISRKRLSVSSQSHSIEHQLPTLSPSEPLDLAGLLVPPAGFQRYSDKSLPRSERSGASASLSDAEEGVIHQARLARQQSPAVVSPVEEAYVPIKRSESFFRRMAAGGITSLLGRGNSQLSAIKNHPEIRDPAPQPTLWPVISMEDASPASPTWPSSRADNLGAPSAHPKGPSLSSLTSVRTMRDMVVIQREITDSSTETIPVIDPSDSSSQPASPSSTGPWSMGEGDDSGREGVEAENHDVLSPLMSESSSASGRPVGGGHHRHGRTLGTETPGTVIFNGADFASPAVSSFGPSRLDPSSPSEVTVPSTSTTPGPTISKTALRHISPTTPKRTTSTSLTTTAIERPSEPPSGSPVPSPLVQHRRPVREVVNSINKRAGSTPLPTTLLSPMSSYSPIPSPGRTLSMNRTEGSNTPARTGYRASTSRTDDPFATPKPTTESAQDPFASPAQAFAPKSKTLTASERLVSPASGGKRISSPSGQTRPTTMWQAIKREQELKVANPDETRR</sequence>
<feature type="transmembrane region" description="Helical" evidence="4">
    <location>
        <begin position="461"/>
        <end position="483"/>
    </location>
</feature>
<feature type="transmembrane region" description="Helical" evidence="4">
    <location>
        <begin position="548"/>
        <end position="565"/>
    </location>
</feature>
<feature type="compositionally biased region" description="Acidic residues" evidence="3">
    <location>
        <begin position="703"/>
        <end position="714"/>
    </location>
</feature>
<feature type="compositionally biased region" description="Low complexity" evidence="3">
    <location>
        <begin position="1078"/>
        <end position="1093"/>
    </location>
</feature>
<feature type="region of interest" description="Disordered" evidence="3">
    <location>
        <begin position="489"/>
        <end position="520"/>
    </location>
</feature>
<dbReference type="PANTHER" id="PTHR46093">
    <property type="entry name" value="ACYL-COA-BINDING DOMAIN-CONTAINING PROTEIN 5"/>
    <property type="match status" value="1"/>
</dbReference>
<feature type="chain" id="PRO_5043587018" description="Galactose oxidase" evidence="5">
    <location>
        <begin position="37"/>
        <end position="1258"/>
    </location>
</feature>
<dbReference type="GeneID" id="92180110"/>
<dbReference type="Gene3D" id="2.120.10.80">
    <property type="entry name" value="Kelch-type beta propeller"/>
    <property type="match status" value="2"/>
</dbReference>
<feature type="compositionally biased region" description="Basic and acidic residues" evidence="3">
    <location>
        <begin position="796"/>
        <end position="806"/>
    </location>
</feature>
<dbReference type="EMBL" id="JBCAWK010000005">
    <property type="protein sequence ID" value="KAK8858623.1"/>
    <property type="molecule type" value="Genomic_DNA"/>
</dbReference>
<feature type="region of interest" description="Disordered" evidence="3">
    <location>
        <begin position="696"/>
        <end position="737"/>
    </location>
</feature>
<feature type="compositionally biased region" description="Low complexity" evidence="3">
    <location>
        <begin position="957"/>
        <end position="969"/>
    </location>
</feature>
<dbReference type="InterPro" id="IPR011498">
    <property type="entry name" value="Kelch_2"/>
</dbReference>
<dbReference type="Proteomes" id="UP001388673">
    <property type="component" value="Unassembled WGS sequence"/>
</dbReference>
<dbReference type="PANTHER" id="PTHR46093:SF18">
    <property type="entry name" value="FIBRONECTIN TYPE-III DOMAIN-CONTAINING PROTEIN"/>
    <property type="match status" value="1"/>
</dbReference>
<feature type="region of interest" description="Disordered" evidence="3">
    <location>
        <begin position="587"/>
        <end position="640"/>
    </location>
</feature>
<evidence type="ECO:0000256" key="3">
    <source>
        <dbReference type="SAM" id="MobiDB-lite"/>
    </source>
</evidence>
<feature type="compositionally biased region" description="Polar residues" evidence="3">
    <location>
        <begin position="901"/>
        <end position="910"/>
    </location>
</feature>
<evidence type="ECO:0000313" key="7">
    <source>
        <dbReference type="Proteomes" id="UP001388673"/>
    </source>
</evidence>
<dbReference type="InterPro" id="IPR015915">
    <property type="entry name" value="Kelch-typ_b-propeller"/>
</dbReference>
<keyword evidence="4" id="KW-1133">Transmembrane helix</keyword>
<protein>
    <recommendedName>
        <fullName evidence="8">Galactose oxidase</fullName>
    </recommendedName>
</protein>
<feature type="region of interest" description="Disordered" evidence="3">
    <location>
        <begin position="1041"/>
        <end position="1238"/>
    </location>
</feature>
<keyword evidence="2" id="KW-0677">Repeat</keyword>
<organism evidence="6 7">
    <name type="scientific">Kwoniella newhampshirensis</name>
    <dbReference type="NCBI Taxonomy" id="1651941"/>
    <lineage>
        <taxon>Eukaryota</taxon>
        <taxon>Fungi</taxon>
        <taxon>Dikarya</taxon>
        <taxon>Basidiomycota</taxon>
        <taxon>Agaricomycotina</taxon>
        <taxon>Tremellomycetes</taxon>
        <taxon>Tremellales</taxon>
        <taxon>Cryptococcaceae</taxon>
        <taxon>Kwoniella</taxon>
    </lineage>
</organism>